<dbReference type="Proteomes" id="UP000799757">
    <property type="component" value="Unassembled WGS sequence"/>
</dbReference>
<keyword evidence="12" id="KW-1185">Reference proteome</keyword>
<dbReference type="EC" id="3.6.1.22" evidence="4"/>
<dbReference type="CDD" id="cd03429">
    <property type="entry name" value="NUDIX_NADH_pyrophosphatase_Nudt13"/>
    <property type="match status" value="1"/>
</dbReference>
<dbReference type="GO" id="GO:0019677">
    <property type="term" value="P:NAD+ catabolic process"/>
    <property type="evidence" value="ECO:0007669"/>
    <property type="project" value="TreeGrafter"/>
</dbReference>
<dbReference type="PANTHER" id="PTHR42904:SF6">
    <property type="entry name" value="NAD-CAPPED RNA HYDROLASE NUDT12"/>
    <property type="match status" value="1"/>
</dbReference>
<dbReference type="SUPFAM" id="SSF55811">
    <property type="entry name" value="Nudix"/>
    <property type="match status" value="1"/>
</dbReference>
<evidence type="ECO:0000313" key="12">
    <source>
        <dbReference type="Proteomes" id="UP000799757"/>
    </source>
</evidence>
<feature type="domain" description="Nudix hydrolase" evidence="10">
    <location>
        <begin position="246"/>
        <end position="374"/>
    </location>
</feature>
<evidence type="ECO:0000256" key="5">
    <source>
        <dbReference type="ARBA" id="ARBA00022723"/>
    </source>
</evidence>
<gene>
    <name evidence="11" type="ORF">K505DRAFT_308984</name>
</gene>
<dbReference type="InterPro" id="IPR015375">
    <property type="entry name" value="NADH_PPase-like_N"/>
</dbReference>
<evidence type="ECO:0000256" key="9">
    <source>
        <dbReference type="ARBA" id="ARBA00023679"/>
    </source>
</evidence>
<accession>A0A6A6X714</accession>
<dbReference type="GO" id="GO:0046872">
    <property type="term" value="F:metal ion binding"/>
    <property type="evidence" value="ECO:0007669"/>
    <property type="project" value="UniProtKB-KW"/>
</dbReference>
<dbReference type="Gene3D" id="3.90.79.10">
    <property type="entry name" value="Nucleoside Triphosphate Pyrophosphohydrolase"/>
    <property type="match status" value="1"/>
</dbReference>
<evidence type="ECO:0000256" key="2">
    <source>
        <dbReference type="ARBA" id="ARBA00001947"/>
    </source>
</evidence>
<dbReference type="AlphaFoldDB" id="A0A6A6X714"/>
<name>A0A6A6X714_9PLEO</name>
<evidence type="ECO:0000256" key="4">
    <source>
        <dbReference type="ARBA" id="ARBA00012381"/>
    </source>
</evidence>
<dbReference type="FunFam" id="3.90.79.10:FF:000042">
    <property type="entry name" value="Probable NADH pyrophosphatase"/>
    <property type="match status" value="1"/>
</dbReference>
<dbReference type="InterPro" id="IPR050241">
    <property type="entry name" value="NAD-cap_RNA_hydrolase_NudC"/>
</dbReference>
<dbReference type="GO" id="GO:0005829">
    <property type="term" value="C:cytosol"/>
    <property type="evidence" value="ECO:0007669"/>
    <property type="project" value="TreeGrafter"/>
</dbReference>
<dbReference type="GO" id="GO:0035529">
    <property type="term" value="F:NADH pyrophosphatase activity"/>
    <property type="evidence" value="ECO:0007669"/>
    <property type="project" value="TreeGrafter"/>
</dbReference>
<evidence type="ECO:0000313" key="11">
    <source>
        <dbReference type="EMBL" id="KAF2791707.1"/>
    </source>
</evidence>
<dbReference type="InterPro" id="IPR020084">
    <property type="entry name" value="NUDIX_hydrolase_CS"/>
</dbReference>
<evidence type="ECO:0000256" key="1">
    <source>
        <dbReference type="ARBA" id="ARBA00001946"/>
    </source>
</evidence>
<evidence type="ECO:0000256" key="6">
    <source>
        <dbReference type="ARBA" id="ARBA00022801"/>
    </source>
</evidence>
<dbReference type="PROSITE" id="PS00893">
    <property type="entry name" value="NUDIX_BOX"/>
    <property type="match status" value="1"/>
</dbReference>
<evidence type="ECO:0000259" key="10">
    <source>
        <dbReference type="PROSITE" id="PS51462"/>
    </source>
</evidence>
<comment type="similarity">
    <text evidence="3">Belongs to the Nudix hydrolase family. NudC subfamily.</text>
</comment>
<comment type="catalytic activity">
    <reaction evidence="9">
        <text>a 5'-end NAD(+)-phospho-ribonucleoside in mRNA + H2O = a 5'-end phospho-adenosine-phospho-ribonucleoside in mRNA + beta-nicotinamide D-ribonucleotide + 2 H(+)</text>
        <dbReference type="Rhea" id="RHEA:60876"/>
        <dbReference type="Rhea" id="RHEA-COMP:15698"/>
        <dbReference type="Rhea" id="RHEA-COMP:15719"/>
        <dbReference type="ChEBI" id="CHEBI:14649"/>
        <dbReference type="ChEBI" id="CHEBI:15377"/>
        <dbReference type="ChEBI" id="CHEBI:15378"/>
        <dbReference type="ChEBI" id="CHEBI:144029"/>
        <dbReference type="ChEBI" id="CHEBI:144051"/>
    </reaction>
    <physiologicalReaction direction="left-to-right" evidence="9">
        <dbReference type="Rhea" id="RHEA:60877"/>
    </physiologicalReaction>
</comment>
<dbReference type="InterPro" id="IPR015376">
    <property type="entry name" value="Znr_NADH_PPase"/>
</dbReference>
<sequence>MPLPQPELPEPAHPEIDSMLSRKFGKEVANYFSGSPLNRVSFLRPDHAFLSLALKHPSASFVLFNKLEPLLASPSELFLAKFSDVQPILGDDPFATSEEELIAQYNSTSYIPQLVFLGLDEKKEGFQYKEHYKGQPYFALDVTPKLSVTEAAEKLIKDVEGRGLTFSKGRVHMSLAAQEAAIYAEARHLLDWNSRNPFCGQCGHPTMSVNAGFKRTCPPKDSAPAFASSDRPACATRTGISNLSFPRTDPTVIMAVVSADGKRILLGRNKRWPPHWMSTLAGFLEPAESVEEAVRREVWEESGIHLGRVVIHSTQPWPYPANLMIGAIGQAIPGGETVHLGHDAELEDAKWFEAEEVREALRVGTSGLGEDAGPEYKEGGLRLPPKTAIAHQLISAVVNGGFLSGAPMI</sequence>
<protein>
    <recommendedName>
        <fullName evidence="4">NAD(+) diphosphatase</fullName>
        <ecNumber evidence="4">3.6.1.22</ecNumber>
    </recommendedName>
</protein>
<organism evidence="11 12">
    <name type="scientific">Melanomma pulvis-pyrius CBS 109.77</name>
    <dbReference type="NCBI Taxonomy" id="1314802"/>
    <lineage>
        <taxon>Eukaryota</taxon>
        <taxon>Fungi</taxon>
        <taxon>Dikarya</taxon>
        <taxon>Ascomycota</taxon>
        <taxon>Pezizomycotina</taxon>
        <taxon>Dothideomycetes</taxon>
        <taxon>Pleosporomycetidae</taxon>
        <taxon>Pleosporales</taxon>
        <taxon>Melanommataceae</taxon>
        <taxon>Melanomma</taxon>
    </lineage>
</organism>
<dbReference type="InterPro" id="IPR000086">
    <property type="entry name" value="NUDIX_hydrolase_dom"/>
</dbReference>
<dbReference type="Pfam" id="PF00293">
    <property type="entry name" value="NUDIX"/>
    <property type="match status" value="1"/>
</dbReference>
<keyword evidence="6" id="KW-0378">Hydrolase</keyword>
<dbReference type="GO" id="GO:0005777">
    <property type="term" value="C:peroxisome"/>
    <property type="evidence" value="ECO:0007669"/>
    <property type="project" value="TreeGrafter"/>
</dbReference>
<comment type="cofactor">
    <cofactor evidence="2">
        <name>Zn(2+)</name>
        <dbReference type="ChEBI" id="CHEBI:29105"/>
    </cofactor>
</comment>
<dbReference type="OrthoDB" id="10249612at2759"/>
<dbReference type="InterPro" id="IPR049734">
    <property type="entry name" value="NudC-like_C"/>
</dbReference>
<dbReference type="EMBL" id="MU002005">
    <property type="protein sequence ID" value="KAF2791707.1"/>
    <property type="molecule type" value="Genomic_DNA"/>
</dbReference>
<dbReference type="GO" id="GO:0006742">
    <property type="term" value="P:NADP+ catabolic process"/>
    <property type="evidence" value="ECO:0007669"/>
    <property type="project" value="TreeGrafter"/>
</dbReference>
<evidence type="ECO:0000256" key="3">
    <source>
        <dbReference type="ARBA" id="ARBA00009595"/>
    </source>
</evidence>
<evidence type="ECO:0000256" key="8">
    <source>
        <dbReference type="ARBA" id="ARBA00023027"/>
    </source>
</evidence>
<reference evidence="11" key="1">
    <citation type="journal article" date="2020" name="Stud. Mycol.">
        <title>101 Dothideomycetes genomes: a test case for predicting lifestyles and emergence of pathogens.</title>
        <authorList>
            <person name="Haridas S."/>
            <person name="Albert R."/>
            <person name="Binder M."/>
            <person name="Bloem J."/>
            <person name="Labutti K."/>
            <person name="Salamov A."/>
            <person name="Andreopoulos B."/>
            <person name="Baker S."/>
            <person name="Barry K."/>
            <person name="Bills G."/>
            <person name="Bluhm B."/>
            <person name="Cannon C."/>
            <person name="Castanera R."/>
            <person name="Culley D."/>
            <person name="Daum C."/>
            <person name="Ezra D."/>
            <person name="Gonzalez J."/>
            <person name="Henrissat B."/>
            <person name="Kuo A."/>
            <person name="Liang C."/>
            <person name="Lipzen A."/>
            <person name="Lutzoni F."/>
            <person name="Magnuson J."/>
            <person name="Mondo S."/>
            <person name="Nolan M."/>
            <person name="Ohm R."/>
            <person name="Pangilinan J."/>
            <person name="Park H.-J."/>
            <person name="Ramirez L."/>
            <person name="Alfaro M."/>
            <person name="Sun H."/>
            <person name="Tritt A."/>
            <person name="Yoshinaga Y."/>
            <person name="Zwiers L.-H."/>
            <person name="Turgeon B."/>
            <person name="Goodwin S."/>
            <person name="Spatafora J."/>
            <person name="Crous P."/>
            <person name="Grigoriev I."/>
        </authorList>
    </citation>
    <scope>NUCLEOTIDE SEQUENCE</scope>
    <source>
        <strain evidence="11">CBS 109.77</strain>
    </source>
</reference>
<dbReference type="PANTHER" id="PTHR42904">
    <property type="entry name" value="NUDIX HYDROLASE, NUDC SUBFAMILY"/>
    <property type="match status" value="1"/>
</dbReference>
<dbReference type="InterPro" id="IPR015797">
    <property type="entry name" value="NUDIX_hydrolase-like_dom_sf"/>
</dbReference>
<dbReference type="Pfam" id="PF09296">
    <property type="entry name" value="NUDIX-like"/>
    <property type="match status" value="1"/>
</dbReference>
<comment type="cofactor">
    <cofactor evidence="1">
        <name>Mg(2+)</name>
        <dbReference type="ChEBI" id="CHEBI:18420"/>
    </cofactor>
</comment>
<dbReference type="Gene3D" id="3.90.79.20">
    <property type="match status" value="1"/>
</dbReference>
<dbReference type="Pfam" id="PF09297">
    <property type="entry name" value="Zn_ribbon_NUD"/>
    <property type="match status" value="1"/>
</dbReference>
<keyword evidence="8" id="KW-0520">NAD</keyword>
<dbReference type="PROSITE" id="PS51462">
    <property type="entry name" value="NUDIX"/>
    <property type="match status" value="1"/>
</dbReference>
<proteinExistence type="inferred from homology"/>
<evidence type="ECO:0000256" key="7">
    <source>
        <dbReference type="ARBA" id="ARBA00022842"/>
    </source>
</evidence>
<keyword evidence="7" id="KW-0460">Magnesium</keyword>
<keyword evidence="5" id="KW-0479">Metal-binding</keyword>